<reference evidence="3" key="1">
    <citation type="submission" date="2025-08" db="UniProtKB">
        <authorList>
            <consortium name="RefSeq"/>
        </authorList>
    </citation>
    <scope>IDENTIFICATION</scope>
    <source>
        <tissue evidence="3">Muscle</tissue>
    </source>
</reference>
<organism evidence="2 3">
    <name type="scientific">Limulus polyphemus</name>
    <name type="common">Atlantic horseshoe crab</name>
    <dbReference type="NCBI Taxonomy" id="6850"/>
    <lineage>
        <taxon>Eukaryota</taxon>
        <taxon>Metazoa</taxon>
        <taxon>Ecdysozoa</taxon>
        <taxon>Arthropoda</taxon>
        <taxon>Chelicerata</taxon>
        <taxon>Merostomata</taxon>
        <taxon>Xiphosura</taxon>
        <taxon>Limulidae</taxon>
        <taxon>Limulus</taxon>
    </lineage>
</organism>
<dbReference type="PANTHER" id="PTHR12994">
    <property type="entry name" value="SECERNIN"/>
    <property type="match status" value="1"/>
</dbReference>
<dbReference type="Proteomes" id="UP000694941">
    <property type="component" value="Unplaced"/>
</dbReference>
<dbReference type="RefSeq" id="XP_022251095.1">
    <property type="nucleotide sequence ID" value="XM_022395387.1"/>
</dbReference>
<protein>
    <submittedName>
        <fullName evidence="3">Secernin-2-like</fullName>
    </submittedName>
</protein>
<keyword evidence="2" id="KW-1185">Reference proteome</keyword>
<dbReference type="Gene3D" id="3.60.60.10">
    <property type="entry name" value="Penicillin V Acylase, Chain A"/>
    <property type="match status" value="1"/>
</dbReference>
<dbReference type="InterPro" id="IPR005322">
    <property type="entry name" value="Peptidase_C69"/>
</dbReference>
<proteinExistence type="inferred from homology"/>
<dbReference type="PANTHER" id="PTHR12994:SF17">
    <property type="entry name" value="LD30995P"/>
    <property type="match status" value="1"/>
</dbReference>
<evidence type="ECO:0000313" key="2">
    <source>
        <dbReference type="Proteomes" id="UP000694941"/>
    </source>
</evidence>
<gene>
    <name evidence="3" type="primary">LOC106467254</name>
</gene>
<accession>A0ABM1T5D9</accession>
<evidence type="ECO:0000313" key="3">
    <source>
        <dbReference type="RefSeq" id="XP_022251095.1"/>
    </source>
</evidence>
<dbReference type="GeneID" id="106467254"/>
<evidence type="ECO:0000256" key="1">
    <source>
        <dbReference type="ARBA" id="ARBA00005705"/>
    </source>
</evidence>
<comment type="similarity">
    <text evidence="1">Belongs to the peptidase C69 family. Secernin subfamily.</text>
</comment>
<dbReference type="Pfam" id="PF03577">
    <property type="entry name" value="Peptidase_C69"/>
    <property type="match status" value="1"/>
</dbReference>
<sequence>MKREHKFEIGKSDSSSIMGSFVHSCDTFVALPPATANGFVVFGKNSDRPSEEVQEVLYVKATDHPAGSKLQCTYIEIDQAEHTHAVILSKPAWMWGAEMGSNEHGVCIGNEAVWTKLNGPQDHEEKLLGMDLLRLGLERAITARKALDVITELLEKHGQGGPCSDIIPSMTYHNSFIIADQREAWVLETVDRFWAAEHVTCGVRNISNHLSIGKKIDLMSKNLEENAFQKGLWDPSKGGLDFARAFGEGATDRRYKCGRKLLTELSASGGFREKDMFTILRDVDSGICMSSGFFVSTGSQVSVLTPPDTHLPCCHWFTATPNPRNSMFKPFIFCPDPVISEDITSPTFPLSEDPAKNDIDKLEAEYVEMVEKLLSGISPENSIKVKDILKKAVDSEIRIYSSFLEM</sequence>
<name>A0ABM1T5D9_LIMPO</name>